<dbReference type="PROSITE" id="PS50850">
    <property type="entry name" value="MFS"/>
    <property type="match status" value="1"/>
</dbReference>
<dbReference type="PANTHER" id="PTHR11662">
    <property type="entry name" value="SOLUTE CARRIER FAMILY 17"/>
    <property type="match status" value="1"/>
</dbReference>
<dbReference type="Pfam" id="PF07690">
    <property type="entry name" value="MFS_1"/>
    <property type="match status" value="1"/>
</dbReference>
<feature type="transmembrane region" description="Helical" evidence="5">
    <location>
        <begin position="356"/>
        <end position="377"/>
    </location>
</feature>
<evidence type="ECO:0000256" key="2">
    <source>
        <dbReference type="ARBA" id="ARBA00022692"/>
    </source>
</evidence>
<proteinExistence type="predicted"/>
<dbReference type="EMBL" id="BAABEY010000010">
    <property type="protein sequence ID" value="GAA4433857.1"/>
    <property type="molecule type" value="Genomic_DNA"/>
</dbReference>
<keyword evidence="8" id="KW-1185">Reference proteome</keyword>
<feature type="transmembrane region" description="Helical" evidence="5">
    <location>
        <begin position="301"/>
        <end position="319"/>
    </location>
</feature>
<evidence type="ECO:0000256" key="5">
    <source>
        <dbReference type="SAM" id="Phobius"/>
    </source>
</evidence>
<feature type="transmembrane region" description="Helical" evidence="5">
    <location>
        <begin position="268"/>
        <end position="289"/>
    </location>
</feature>
<sequence>MKINNYRWLIVALVLVATTINYVDRQVIGLLKPILEVEFGWSESDYSRIVMAFSAAYAVGLLTMGRMVDFLGTKKGYSIAVIIWSLAGMLHAVSRNMVQFVTVRIVLGIGEAGNFPAAMKVVSEWFPKKEKGIATGIINAGASLGVVAALLVTPLILNFYTWKEVFWITGGLGFAWLILWWIFYEIPMRQKRITQQELDLIVSGQEQYQTQSGKPMSWKKLLSLPQTWAVVVGKFFIDPIYWFFLFWLPSYFSLTYGLDLKKPSLPLMVIYLATTTGSIVGGYISSALIKKGWTTVNARKYTLLMVAVLELMVISMQFIHHVWIAVAVLSTAVALHQTWSTNIFTLTTDLFPKESVSSVAGIAGMAGAIGGFLFPMFVGDLLDRYKLAGNLSGGYNLLFSVCGITYLGTWLIIHLLTKQFKRHAV</sequence>
<feature type="transmembrane region" description="Helical" evidence="5">
    <location>
        <begin position="397"/>
        <end position="416"/>
    </location>
</feature>
<dbReference type="CDD" id="cd17319">
    <property type="entry name" value="MFS_ExuT_GudP_like"/>
    <property type="match status" value="1"/>
</dbReference>
<feature type="domain" description="Major facilitator superfamily (MFS) profile" evidence="6">
    <location>
        <begin position="10"/>
        <end position="421"/>
    </location>
</feature>
<dbReference type="PANTHER" id="PTHR11662:SF285">
    <property type="entry name" value="HEXURONATE TRANSPORTER"/>
    <property type="match status" value="1"/>
</dbReference>
<dbReference type="InterPro" id="IPR050382">
    <property type="entry name" value="MFS_Na/Anion_cotransporter"/>
</dbReference>
<evidence type="ECO:0000256" key="1">
    <source>
        <dbReference type="ARBA" id="ARBA00004141"/>
    </source>
</evidence>
<reference evidence="8" key="1">
    <citation type="journal article" date="2019" name="Int. J. Syst. Evol. Microbiol.">
        <title>The Global Catalogue of Microorganisms (GCM) 10K type strain sequencing project: providing services to taxonomists for standard genome sequencing and annotation.</title>
        <authorList>
            <consortium name="The Broad Institute Genomics Platform"/>
            <consortium name="The Broad Institute Genome Sequencing Center for Infectious Disease"/>
            <person name="Wu L."/>
            <person name="Ma J."/>
        </authorList>
    </citation>
    <scope>NUCLEOTIDE SEQUENCE [LARGE SCALE GENOMIC DNA]</scope>
    <source>
        <strain evidence="8">JCM 31920</strain>
    </source>
</reference>
<dbReference type="SUPFAM" id="SSF103473">
    <property type="entry name" value="MFS general substrate transporter"/>
    <property type="match status" value="1"/>
</dbReference>
<dbReference type="Proteomes" id="UP001501508">
    <property type="component" value="Unassembled WGS sequence"/>
</dbReference>
<feature type="transmembrane region" description="Helical" evidence="5">
    <location>
        <begin position="165"/>
        <end position="184"/>
    </location>
</feature>
<gene>
    <name evidence="7" type="ORF">GCM10023091_07950</name>
</gene>
<feature type="transmembrane region" description="Helical" evidence="5">
    <location>
        <begin position="49"/>
        <end position="65"/>
    </location>
</feature>
<dbReference type="InterPro" id="IPR020846">
    <property type="entry name" value="MFS_dom"/>
</dbReference>
<comment type="caution">
    <text evidence="7">The sequence shown here is derived from an EMBL/GenBank/DDBJ whole genome shotgun (WGS) entry which is preliminary data.</text>
</comment>
<keyword evidence="4 5" id="KW-0472">Membrane</keyword>
<comment type="subcellular location">
    <subcellularLocation>
        <location evidence="1">Membrane</location>
        <topology evidence="1">Multi-pass membrane protein</topology>
    </subcellularLocation>
</comment>
<protein>
    <submittedName>
        <fullName evidence="7">MFS transporter</fullName>
    </submittedName>
</protein>
<feature type="transmembrane region" description="Helical" evidence="5">
    <location>
        <begin position="134"/>
        <end position="159"/>
    </location>
</feature>
<dbReference type="InterPro" id="IPR011701">
    <property type="entry name" value="MFS"/>
</dbReference>
<organism evidence="7 8">
    <name type="scientific">Ravibacter arvi</name>
    <dbReference type="NCBI Taxonomy" id="2051041"/>
    <lineage>
        <taxon>Bacteria</taxon>
        <taxon>Pseudomonadati</taxon>
        <taxon>Bacteroidota</taxon>
        <taxon>Cytophagia</taxon>
        <taxon>Cytophagales</taxon>
        <taxon>Spirosomataceae</taxon>
        <taxon>Ravibacter</taxon>
    </lineage>
</organism>
<evidence type="ECO:0000259" key="6">
    <source>
        <dbReference type="PROSITE" id="PS50850"/>
    </source>
</evidence>
<evidence type="ECO:0000313" key="7">
    <source>
        <dbReference type="EMBL" id="GAA4433857.1"/>
    </source>
</evidence>
<name>A0ABP8LRA5_9BACT</name>
<feature type="transmembrane region" description="Helical" evidence="5">
    <location>
        <begin position="228"/>
        <end position="248"/>
    </location>
</feature>
<dbReference type="RefSeq" id="WP_345026764.1">
    <property type="nucleotide sequence ID" value="NZ_BAABEY010000010.1"/>
</dbReference>
<dbReference type="Gene3D" id="1.20.1250.20">
    <property type="entry name" value="MFS general substrate transporter like domains"/>
    <property type="match status" value="2"/>
</dbReference>
<keyword evidence="2 5" id="KW-0812">Transmembrane</keyword>
<accession>A0ABP8LRA5</accession>
<evidence type="ECO:0000256" key="3">
    <source>
        <dbReference type="ARBA" id="ARBA00022989"/>
    </source>
</evidence>
<feature type="transmembrane region" description="Helical" evidence="5">
    <location>
        <begin position="325"/>
        <end position="344"/>
    </location>
</feature>
<keyword evidence="3 5" id="KW-1133">Transmembrane helix</keyword>
<evidence type="ECO:0000313" key="8">
    <source>
        <dbReference type="Proteomes" id="UP001501508"/>
    </source>
</evidence>
<evidence type="ECO:0000256" key="4">
    <source>
        <dbReference type="ARBA" id="ARBA00023136"/>
    </source>
</evidence>
<dbReference type="InterPro" id="IPR036259">
    <property type="entry name" value="MFS_trans_sf"/>
</dbReference>